<sequence length="96" mass="11126">MIAKSAKWRCRAYCDRKEGRAFKEPMVELKVLKKNEAVAKRLQGHDAVAEDIFEIPPKKAVKLIGRGVARTASWTDFEEDTPPFWIEPRLQARFRP</sequence>
<dbReference type="Proteomes" id="UP000070284">
    <property type="component" value="Unassembled WGS sequence"/>
</dbReference>
<proteinExistence type="predicted"/>
<reference evidence="1 2" key="1">
    <citation type="journal article" date="2016" name="Sci. Rep.">
        <title>Metabolic traits of an uncultured archaeal lineage -MSBL1- from brine pools of the Red Sea.</title>
        <authorList>
            <person name="Mwirichia R."/>
            <person name="Alam I."/>
            <person name="Rashid M."/>
            <person name="Vinu M."/>
            <person name="Ba-Alawi W."/>
            <person name="Anthony Kamau A."/>
            <person name="Kamanda Ngugi D."/>
            <person name="Goker M."/>
            <person name="Klenk H.P."/>
            <person name="Bajic V."/>
            <person name="Stingl U."/>
        </authorList>
    </citation>
    <scope>NUCLEOTIDE SEQUENCE [LARGE SCALE GENOMIC DNA]</scope>
    <source>
        <strain evidence="1">SCGC-AAA259E19</strain>
    </source>
</reference>
<gene>
    <name evidence="1" type="ORF">AKJ65_04205</name>
</gene>
<protein>
    <submittedName>
        <fullName evidence="1">Uncharacterized protein</fullName>
    </submittedName>
</protein>
<comment type="caution">
    <text evidence="1">The sequence shown here is derived from an EMBL/GenBank/DDBJ whole genome shotgun (WGS) entry which is preliminary data.</text>
</comment>
<name>A0A133UJV1_9EURY</name>
<dbReference type="AlphaFoldDB" id="A0A133UJV1"/>
<keyword evidence="2" id="KW-1185">Reference proteome</keyword>
<dbReference type="EMBL" id="LHXO01000054">
    <property type="protein sequence ID" value="KXA94507.1"/>
    <property type="molecule type" value="Genomic_DNA"/>
</dbReference>
<evidence type="ECO:0000313" key="1">
    <source>
        <dbReference type="EMBL" id="KXA94507.1"/>
    </source>
</evidence>
<organism evidence="1 2">
    <name type="scientific">candidate division MSBL1 archaeon SCGC-AAA259E19</name>
    <dbReference type="NCBI Taxonomy" id="1698264"/>
    <lineage>
        <taxon>Archaea</taxon>
        <taxon>Methanobacteriati</taxon>
        <taxon>Methanobacteriota</taxon>
        <taxon>candidate division MSBL1</taxon>
    </lineage>
</organism>
<evidence type="ECO:0000313" key="2">
    <source>
        <dbReference type="Proteomes" id="UP000070284"/>
    </source>
</evidence>
<accession>A0A133UJV1</accession>